<dbReference type="InterPro" id="IPR045441">
    <property type="entry name" value="DUF6506"/>
</dbReference>
<proteinExistence type="predicted"/>
<organism evidence="1">
    <name type="scientific">Fervidicoccus fontis</name>
    <dbReference type="NCBI Taxonomy" id="683846"/>
    <lineage>
        <taxon>Archaea</taxon>
        <taxon>Thermoproteota</taxon>
        <taxon>Thermoprotei</taxon>
        <taxon>Fervidicoccales</taxon>
        <taxon>Fervidicoccaceae</taxon>
        <taxon>Fervidicoccus</taxon>
    </lineage>
</organism>
<dbReference type="Proteomes" id="UP000885664">
    <property type="component" value="Unassembled WGS sequence"/>
</dbReference>
<accession>A0A7C2YD28</accession>
<dbReference type="EMBL" id="DSFE01000022">
    <property type="protein sequence ID" value="HEU97379.1"/>
    <property type="molecule type" value="Genomic_DNA"/>
</dbReference>
<evidence type="ECO:0000313" key="1">
    <source>
        <dbReference type="EMBL" id="HEU97379.1"/>
    </source>
</evidence>
<name>A0A7C2YD28_9CREN</name>
<feature type="non-terminal residue" evidence="1">
    <location>
        <position position="76"/>
    </location>
</feature>
<protein>
    <submittedName>
        <fullName evidence="1">Uncharacterized protein</fullName>
    </submittedName>
</protein>
<dbReference type="Pfam" id="PF20116">
    <property type="entry name" value="DUF6506"/>
    <property type="match status" value="1"/>
</dbReference>
<dbReference type="AlphaFoldDB" id="A0A7C2YD28"/>
<gene>
    <name evidence="1" type="ORF">ENO36_00785</name>
</gene>
<sequence>MTEKMKAAFIFIAPRADSDKDRAVVSTPSVELEVYGVGSYGEAVELAKRLVERGISVIELCGGFGNRGAALVSEAV</sequence>
<reference evidence="1" key="1">
    <citation type="journal article" date="2020" name="mSystems">
        <title>Genome- and Community-Level Interaction Insights into Carbon Utilization and Element Cycling Functions of Hydrothermarchaeota in Hydrothermal Sediment.</title>
        <authorList>
            <person name="Zhou Z."/>
            <person name="Liu Y."/>
            <person name="Xu W."/>
            <person name="Pan J."/>
            <person name="Luo Z.H."/>
            <person name="Li M."/>
        </authorList>
    </citation>
    <scope>NUCLEOTIDE SEQUENCE [LARGE SCALE GENOMIC DNA]</scope>
    <source>
        <strain evidence="1">SpSt-1259</strain>
    </source>
</reference>
<comment type="caution">
    <text evidence="1">The sequence shown here is derived from an EMBL/GenBank/DDBJ whole genome shotgun (WGS) entry which is preliminary data.</text>
</comment>